<protein>
    <submittedName>
        <fullName evidence="1">Uncharacterized protein</fullName>
    </submittedName>
</protein>
<evidence type="ECO:0000313" key="2">
    <source>
        <dbReference type="Proteomes" id="UP001303222"/>
    </source>
</evidence>
<sequence length="230" mass="27891">RIIRCGGCAKWYEVAWFRLSINAYKDVYNLVREIDPRDSRCNQCFLREHGLVAFRRHLIAFARSLMLDALDRARFQVLYGWEQLRNDFCLPFGDFANYWAEYGRSIVSDFPIQGENLFTGPFPTIHQLDELSRRYTLFKIFIERIYQGLRPVRQTILDSRSNEEVMSTVMRSWFRIWYEDYHLYDRTYRRLLDQLKWIEEHEEEVVSYALEVDPWGPESYHLEAEVEEER</sequence>
<keyword evidence="2" id="KW-1185">Reference proteome</keyword>
<feature type="non-terminal residue" evidence="1">
    <location>
        <position position="1"/>
    </location>
</feature>
<proteinExistence type="predicted"/>
<organism evidence="1 2">
    <name type="scientific">Pseudoneurospora amorphoporcata</name>
    <dbReference type="NCBI Taxonomy" id="241081"/>
    <lineage>
        <taxon>Eukaryota</taxon>
        <taxon>Fungi</taxon>
        <taxon>Dikarya</taxon>
        <taxon>Ascomycota</taxon>
        <taxon>Pezizomycotina</taxon>
        <taxon>Sordariomycetes</taxon>
        <taxon>Sordariomycetidae</taxon>
        <taxon>Sordariales</taxon>
        <taxon>Sordariaceae</taxon>
        <taxon>Pseudoneurospora</taxon>
    </lineage>
</organism>
<gene>
    <name evidence="1" type="ORF">QBC32DRAFT_381727</name>
</gene>
<reference evidence="1" key="1">
    <citation type="journal article" date="2023" name="Mol. Phylogenet. Evol.">
        <title>Genome-scale phylogeny and comparative genomics of the fungal order Sordariales.</title>
        <authorList>
            <person name="Hensen N."/>
            <person name="Bonometti L."/>
            <person name="Westerberg I."/>
            <person name="Brannstrom I.O."/>
            <person name="Guillou S."/>
            <person name="Cros-Aarteil S."/>
            <person name="Calhoun S."/>
            <person name="Haridas S."/>
            <person name="Kuo A."/>
            <person name="Mondo S."/>
            <person name="Pangilinan J."/>
            <person name="Riley R."/>
            <person name="LaButti K."/>
            <person name="Andreopoulos B."/>
            <person name="Lipzen A."/>
            <person name="Chen C."/>
            <person name="Yan M."/>
            <person name="Daum C."/>
            <person name="Ng V."/>
            <person name="Clum A."/>
            <person name="Steindorff A."/>
            <person name="Ohm R.A."/>
            <person name="Martin F."/>
            <person name="Silar P."/>
            <person name="Natvig D.O."/>
            <person name="Lalanne C."/>
            <person name="Gautier V."/>
            <person name="Ament-Velasquez S.L."/>
            <person name="Kruys A."/>
            <person name="Hutchinson M.I."/>
            <person name="Powell A.J."/>
            <person name="Barry K."/>
            <person name="Miller A.N."/>
            <person name="Grigoriev I.V."/>
            <person name="Debuchy R."/>
            <person name="Gladieux P."/>
            <person name="Hiltunen Thoren M."/>
            <person name="Johannesson H."/>
        </authorList>
    </citation>
    <scope>NUCLEOTIDE SEQUENCE</scope>
    <source>
        <strain evidence="1">CBS 626.80</strain>
    </source>
</reference>
<reference evidence="1" key="2">
    <citation type="submission" date="2023-06" db="EMBL/GenBank/DDBJ databases">
        <authorList>
            <consortium name="Lawrence Berkeley National Laboratory"/>
            <person name="Mondo S.J."/>
            <person name="Hensen N."/>
            <person name="Bonometti L."/>
            <person name="Westerberg I."/>
            <person name="Brannstrom I.O."/>
            <person name="Guillou S."/>
            <person name="Cros-Aarteil S."/>
            <person name="Calhoun S."/>
            <person name="Haridas S."/>
            <person name="Kuo A."/>
            <person name="Pangilinan J."/>
            <person name="Riley R."/>
            <person name="Labutti K."/>
            <person name="Andreopoulos B."/>
            <person name="Lipzen A."/>
            <person name="Chen C."/>
            <person name="Yanf M."/>
            <person name="Daum C."/>
            <person name="Ng V."/>
            <person name="Clum A."/>
            <person name="Steindorff A."/>
            <person name="Ohm R."/>
            <person name="Martin F."/>
            <person name="Silar P."/>
            <person name="Natvig D."/>
            <person name="Lalanne C."/>
            <person name="Gautier V."/>
            <person name="Ament-Velasquez S.L."/>
            <person name="Kruys A."/>
            <person name="Hutchinson M.I."/>
            <person name="Powell A.J."/>
            <person name="Barry K."/>
            <person name="Miller A.N."/>
            <person name="Grigoriev I.V."/>
            <person name="Debuchy R."/>
            <person name="Gladieux P."/>
            <person name="Thoren M.H."/>
            <person name="Johannesson H."/>
        </authorList>
    </citation>
    <scope>NUCLEOTIDE SEQUENCE</scope>
    <source>
        <strain evidence="1">CBS 626.80</strain>
    </source>
</reference>
<accession>A0AAN6NNQ4</accession>
<evidence type="ECO:0000313" key="1">
    <source>
        <dbReference type="EMBL" id="KAK3948251.1"/>
    </source>
</evidence>
<dbReference type="AlphaFoldDB" id="A0AAN6NNQ4"/>
<dbReference type="EMBL" id="MU859274">
    <property type="protein sequence ID" value="KAK3948251.1"/>
    <property type="molecule type" value="Genomic_DNA"/>
</dbReference>
<name>A0AAN6NNQ4_9PEZI</name>
<dbReference type="Proteomes" id="UP001303222">
    <property type="component" value="Unassembled WGS sequence"/>
</dbReference>
<comment type="caution">
    <text evidence="1">The sequence shown here is derived from an EMBL/GenBank/DDBJ whole genome shotgun (WGS) entry which is preliminary data.</text>
</comment>